<name>S8CAJ0_9LAMI</name>
<dbReference type="InterPro" id="IPR053213">
    <property type="entry name" value="RLP29"/>
</dbReference>
<dbReference type="InterPro" id="IPR001611">
    <property type="entry name" value="Leu-rich_rpt"/>
</dbReference>
<dbReference type="Pfam" id="PF08263">
    <property type="entry name" value="LRRNT_2"/>
    <property type="match status" value="1"/>
</dbReference>
<dbReference type="OrthoDB" id="676979at2759"/>
<dbReference type="Gene3D" id="3.80.10.10">
    <property type="entry name" value="Ribonuclease Inhibitor"/>
    <property type="match status" value="2"/>
</dbReference>
<feature type="signal peptide" evidence="3">
    <location>
        <begin position="1"/>
        <end position="19"/>
    </location>
</feature>
<dbReference type="InterPro" id="IPR013210">
    <property type="entry name" value="LRR_N_plant-typ"/>
</dbReference>
<organism evidence="5 6">
    <name type="scientific">Genlisea aurea</name>
    <dbReference type="NCBI Taxonomy" id="192259"/>
    <lineage>
        <taxon>Eukaryota</taxon>
        <taxon>Viridiplantae</taxon>
        <taxon>Streptophyta</taxon>
        <taxon>Embryophyta</taxon>
        <taxon>Tracheophyta</taxon>
        <taxon>Spermatophyta</taxon>
        <taxon>Magnoliopsida</taxon>
        <taxon>eudicotyledons</taxon>
        <taxon>Gunneridae</taxon>
        <taxon>Pentapetalae</taxon>
        <taxon>asterids</taxon>
        <taxon>lamiids</taxon>
        <taxon>Lamiales</taxon>
        <taxon>Lentibulariaceae</taxon>
        <taxon>Genlisea</taxon>
    </lineage>
</organism>
<dbReference type="PANTHER" id="PTHR48009">
    <property type="entry name" value="LEUCINE-RICH REPEAT (LRR) FAMILY PROTEIN"/>
    <property type="match status" value="1"/>
</dbReference>
<protein>
    <recommendedName>
        <fullName evidence="4">Leucine-rich repeat-containing N-terminal plant-type domain-containing protein</fullName>
    </recommendedName>
</protein>
<feature type="non-terminal residue" evidence="5">
    <location>
        <position position="1"/>
    </location>
</feature>
<gene>
    <name evidence="5" type="ORF">M569_10937</name>
</gene>
<dbReference type="Pfam" id="PF13855">
    <property type="entry name" value="LRR_8"/>
    <property type="match status" value="1"/>
</dbReference>
<comment type="caution">
    <text evidence="5">The sequence shown here is derived from an EMBL/GenBank/DDBJ whole genome shotgun (WGS) entry which is preliminary data.</text>
</comment>
<evidence type="ECO:0000259" key="4">
    <source>
        <dbReference type="Pfam" id="PF08263"/>
    </source>
</evidence>
<dbReference type="PANTHER" id="PTHR48009:SF4">
    <property type="entry name" value="LEUCINE-RICH REPEAT (LRR) FAMILY PROTEIN"/>
    <property type="match status" value="1"/>
</dbReference>
<keyword evidence="3" id="KW-0732">Signal</keyword>
<evidence type="ECO:0000313" key="5">
    <source>
        <dbReference type="EMBL" id="EPS63845.1"/>
    </source>
</evidence>
<keyword evidence="1" id="KW-0433">Leucine-rich repeat</keyword>
<dbReference type="EMBL" id="AUSU01005208">
    <property type="protein sequence ID" value="EPS63845.1"/>
    <property type="molecule type" value="Genomic_DNA"/>
</dbReference>
<feature type="domain" description="Leucine-rich repeat-containing N-terminal plant-type" evidence="4">
    <location>
        <begin position="25"/>
        <end position="64"/>
    </location>
</feature>
<evidence type="ECO:0000256" key="3">
    <source>
        <dbReference type="SAM" id="SignalP"/>
    </source>
</evidence>
<dbReference type="SUPFAM" id="SSF52058">
    <property type="entry name" value="L domain-like"/>
    <property type="match status" value="1"/>
</dbReference>
<keyword evidence="6" id="KW-1185">Reference proteome</keyword>
<dbReference type="InterPro" id="IPR032675">
    <property type="entry name" value="LRR_dom_sf"/>
</dbReference>
<dbReference type="AlphaFoldDB" id="S8CAJ0"/>
<sequence>AKMNGNVVLFLTQMVVARAMLNPIDFLALQSIRKGLNDVPGSVFFSTWDFTSDPCAGFAGVYCDGGQRVSALHLGDSRAGSPGLMGRIDPAVGKLSALVELTVVPGRVMGRLPYTLSELKNLRFLGISRNYISGEIPPGLGLLRGLRTIDLSFNQLTGSIPVSIGALPALSNLILSHNRLTGGIPRFSSPRLTRLDVKHNQLSGWLSSKGLPPSIRYLSVSANRLWGPVDRALSGLNQASYVDLSMNRFSGEIPGVLFTFPIVSLQLQRNQFIGKILPATDRVKIPVVDLSFNRLWGEISPAFSTVQILYLNDNRLTGEVPGSLVDGIVSGNIHVLYLQHNFLTGMGINPTARIPPTTSLCLQYNCMVLPVDTPCPPRAGKQKARPTQQCPRWKG</sequence>
<dbReference type="FunFam" id="3.80.10.10:FF:000383">
    <property type="entry name" value="Leucine-rich repeat receptor protein kinase EMS1"/>
    <property type="match status" value="1"/>
</dbReference>
<evidence type="ECO:0000313" key="6">
    <source>
        <dbReference type="Proteomes" id="UP000015453"/>
    </source>
</evidence>
<proteinExistence type="predicted"/>
<evidence type="ECO:0000256" key="2">
    <source>
        <dbReference type="ARBA" id="ARBA00022737"/>
    </source>
</evidence>
<feature type="chain" id="PRO_5004562010" description="Leucine-rich repeat-containing N-terminal plant-type domain-containing protein" evidence="3">
    <location>
        <begin position="20"/>
        <end position="395"/>
    </location>
</feature>
<reference evidence="5 6" key="1">
    <citation type="journal article" date="2013" name="BMC Genomics">
        <title>The miniature genome of a carnivorous plant Genlisea aurea contains a low number of genes and short non-coding sequences.</title>
        <authorList>
            <person name="Leushkin E.V."/>
            <person name="Sutormin R.A."/>
            <person name="Nabieva E.R."/>
            <person name="Penin A.A."/>
            <person name="Kondrashov A.S."/>
            <person name="Logacheva M.D."/>
        </authorList>
    </citation>
    <scope>NUCLEOTIDE SEQUENCE [LARGE SCALE GENOMIC DNA]</scope>
</reference>
<dbReference type="Pfam" id="PF00560">
    <property type="entry name" value="LRR_1"/>
    <property type="match status" value="1"/>
</dbReference>
<keyword evidence="2" id="KW-0677">Repeat</keyword>
<evidence type="ECO:0000256" key="1">
    <source>
        <dbReference type="ARBA" id="ARBA00022614"/>
    </source>
</evidence>
<dbReference type="Proteomes" id="UP000015453">
    <property type="component" value="Unassembled WGS sequence"/>
</dbReference>
<accession>S8CAJ0</accession>